<proteinExistence type="predicted"/>
<feature type="region of interest" description="Disordered" evidence="1">
    <location>
        <begin position="1"/>
        <end position="39"/>
    </location>
</feature>
<dbReference type="AlphaFoldDB" id="A0A821LCR3"/>
<evidence type="ECO:0000256" key="1">
    <source>
        <dbReference type="SAM" id="MobiDB-lite"/>
    </source>
</evidence>
<gene>
    <name evidence="2" type="ORF">OVN521_LOCUS50095</name>
</gene>
<keyword evidence="3" id="KW-1185">Reference proteome</keyword>
<organism evidence="2 3">
    <name type="scientific">Rotaria magnacalcarata</name>
    <dbReference type="NCBI Taxonomy" id="392030"/>
    <lineage>
        <taxon>Eukaryota</taxon>
        <taxon>Metazoa</taxon>
        <taxon>Spiralia</taxon>
        <taxon>Gnathifera</taxon>
        <taxon>Rotifera</taxon>
        <taxon>Eurotatoria</taxon>
        <taxon>Bdelloidea</taxon>
        <taxon>Philodinida</taxon>
        <taxon>Philodinidae</taxon>
        <taxon>Rotaria</taxon>
    </lineage>
</organism>
<dbReference type="EMBL" id="CAJOBG010113439">
    <property type="protein sequence ID" value="CAF4749385.1"/>
    <property type="molecule type" value="Genomic_DNA"/>
</dbReference>
<evidence type="ECO:0000313" key="2">
    <source>
        <dbReference type="EMBL" id="CAF4749385.1"/>
    </source>
</evidence>
<accession>A0A821LCR3</accession>
<evidence type="ECO:0000313" key="3">
    <source>
        <dbReference type="Proteomes" id="UP000663866"/>
    </source>
</evidence>
<reference evidence="2" key="1">
    <citation type="submission" date="2021-02" db="EMBL/GenBank/DDBJ databases">
        <authorList>
            <person name="Nowell W R."/>
        </authorList>
    </citation>
    <scope>NUCLEOTIDE SEQUENCE</scope>
</reference>
<comment type="caution">
    <text evidence="2">The sequence shown here is derived from an EMBL/GenBank/DDBJ whole genome shotgun (WGS) entry which is preliminary data.</text>
</comment>
<dbReference type="Proteomes" id="UP000663866">
    <property type="component" value="Unassembled WGS sequence"/>
</dbReference>
<sequence>MTIQNDPRAPEGSPILLVSENSREQSTAAVSKKTRPDTP</sequence>
<feature type="non-terminal residue" evidence="2">
    <location>
        <position position="39"/>
    </location>
</feature>
<name>A0A821LCR3_9BILA</name>
<protein>
    <submittedName>
        <fullName evidence="2">Uncharacterized protein</fullName>
    </submittedName>
</protein>